<dbReference type="Pfam" id="PF01180">
    <property type="entry name" value="DHO_dh"/>
    <property type="match status" value="1"/>
</dbReference>
<comment type="pathway">
    <text evidence="2">Pyrimidine metabolism; UMP biosynthesis via de novo pathway.</text>
</comment>
<proteinExistence type="predicted"/>
<name>A0A645IUH6_9ZZZZ</name>
<evidence type="ECO:0000259" key="7">
    <source>
        <dbReference type="Pfam" id="PF01180"/>
    </source>
</evidence>
<dbReference type="GO" id="GO:0005737">
    <property type="term" value="C:cytoplasm"/>
    <property type="evidence" value="ECO:0007669"/>
    <property type="project" value="InterPro"/>
</dbReference>
<reference evidence="8" key="1">
    <citation type="submission" date="2019-08" db="EMBL/GenBank/DDBJ databases">
        <authorList>
            <person name="Kucharzyk K."/>
            <person name="Murdoch R.W."/>
            <person name="Higgins S."/>
            <person name="Loffler F."/>
        </authorList>
    </citation>
    <scope>NUCLEOTIDE SEQUENCE</scope>
</reference>
<dbReference type="SUPFAM" id="SSF51395">
    <property type="entry name" value="FMN-linked oxidoreductases"/>
    <property type="match status" value="1"/>
</dbReference>
<dbReference type="PANTHER" id="PTHR48109:SF1">
    <property type="entry name" value="DIHYDROOROTATE DEHYDROGENASE (FUMARATE)"/>
    <property type="match status" value="1"/>
</dbReference>
<evidence type="ECO:0000256" key="6">
    <source>
        <dbReference type="ARBA" id="ARBA00023002"/>
    </source>
</evidence>
<evidence type="ECO:0000256" key="3">
    <source>
        <dbReference type="ARBA" id="ARBA00022630"/>
    </source>
</evidence>
<dbReference type="EC" id="1.3.1.14" evidence="8"/>
<feature type="domain" description="Dihydroorotate dehydrogenase catalytic" evidence="7">
    <location>
        <begin position="1"/>
        <end position="124"/>
    </location>
</feature>
<dbReference type="UniPathway" id="UPA00070"/>
<dbReference type="GO" id="GO:0004589">
    <property type="term" value="F:dihydroorotate dehydrogenase (NAD+) activity"/>
    <property type="evidence" value="ECO:0007669"/>
    <property type="project" value="UniProtKB-EC"/>
</dbReference>
<dbReference type="Gene3D" id="3.20.20.70">
    <property type="entry name" value="Aldolase class I"/>
    <property type="match status" value="1"/>
</dbReference>
<sequence>MVKLSPNVTSIADIAKAAEDAGADALSLINTLLGMRIDINTRRPILHNNMGGLSGPAVFPVAVRMVYQVRQATRLPILGMGGVATGKEAAELMMAGADAVAVGTACFSDVYAPIKVRDELENYLARLAISARELTGTVKAW</sequence>
<dbReference type="GO" id="GO:0006207">
    <property type="term" value="P:'de novo' pyrimidine nucleobase biosynthetic process"/>
    <property type="evidence" value="ECO:0007669"/>
    <property type="project" value="InterPro"/>
</dbReference>
<evidence type="ECO:0000256" key="5">
    <source>
        <dbReference type="ARBA" id="ARBA00022975"/>
    </source>
</evidence>
<dbReference type="InterPro" id="IPR050074">
    <property type="entry name" value="DHO_dehydrogenase"/>
</dbReference>
<dbReference type="EMBL" id="VSSQ01123883">
    <property type="protein sequence ID" value="MPN55061.1"/>
    <property type="molecule type" value="Genomic_DNA"/>
</dbReference>
<evidence type="ECO:0000256" key="1">
    <source>
        <dbReference type="ARBA" id="ARBA00001917"/>
    </source>
</evidence>
<dbReference type="GO" id="GO:0044205">
    <property type="term" value="P:'de novo' UMP biosynthetic process"/>
    <property type="evidence" value="ECO:0007669"/>
    <property type="project" value="UniProtKB-UniPathway"/>
</dbReference>
<dbReference type="InterPro" id="IPR005720">
    <property type="entry name" value="Dihydroorotate_DH_cat"/>
</dbReference>
<dbReference type="AlphaFoldDB" id="A0A645IUH6"/>
<dbReference type="PROSITE" id="PS00912">
    <property type="entry name" value="DHODEHASE_2"/>
    <property type="match status" value="1"/>
</dbReference>
<organism evidence="8">
    <name type="scientific">bioreactor metagenome</name>
    <dbReference type="NCBI Taxonomy" id="1076179"/>
    <lineage>
        <taxon>unclassified sequences</taxon>
        <taxon>metagenomes</taxon>
        <taxon>ecological metagenomes</taxon>
    </lineage>
</organism>
<evidence type="ECO:0000313" key="8">
    <source>
        <dbReference type="EMBL" id="MPN55061.1"/>
    </source>
</evidence>
<comment type="cofactor">
    <cofactor evidence="1">
        <name>FMN</name>
        <dbReference type="ChEBI" id="CHEBI:58210"/>
    </cofactor>
</comment>
<dbReference type="InterPro" id="IPR013785">
    <property type="entry name" value="Aldolase_TIM"/>
</dbReference>
<accession>A0A645IUH6</accession>
<keyword evidence="6 8" id="KW-0560">Oxidoreductase</keyword>
<keyword evidence="4" id="KW-0288">FMN</keyword>
<protein>
    <submittedName>
        <fullName evidence="8">Dihydroorotate dehydrogenase B (NAD(+)), catalytic subunit</fullName>
        <ecNumber evidence="8">1.3.1.14</ecNumber>
    </submittedName>
</protein>
<dbReference type="InterPro" id="IPR001295">
    <property type="entry name" value="Dihydroorotate_DH_CS"/>
</dbReference>
<evidence type="ECO:0000256" key="2">
    <source>
        <dbReference type="ARBA" id="ARBA00004725"/>
    </source>
</evidence>
<keyword evidence="3" id="KW-0285">Flavoprotein</keyword>
<keyword evidence="5" id="KW-0665">Pyrimidine biosynthesis</keyword>
<gene>
    <name evidence="8" type="primary">pyrD_57</name>
    <name evidence="8" type="ORF">SDC9_202740</name>
</gene>
<dbReference type="PANTHER" id="PTHR48109">
    <property type="entry name" value="DIHYDROOROTATE DEHYDROGENASE (QUINONE), MITOCHONDRIAL-RELATED"/>
    <property type="match status" value="1"/>
</dbReference>
<evidence type="ECO:0000256" key="4">
    <source>
        <dbReference type="ARBA" id="ARBA00022643"/>
    </source>
</evidence>
<comment type="caution">
    <text evidence="8">The sequence shown here is derived from an EMBL/GenBank/DDBJ whole genome shotgun (WGS) entry which is preliminary data.</text>
</comment>